<accession>A0A518ASE5</accession>
<gene>
    <name evidence="2" type="ORF">Pan181_38250</name>
</gene>
<evidence type="ECO:0008006" key="4">
    <source>
        <dbReference type="Google" id="ProtNLM"/>
    </source>
</evidence>
<reference evidence="2 3" key="1">
    <citation type="submission" date="2019-02" db="EMBL/GenBank/DDBJ databases">
        <title>Deep-cultivation of Planctomycetes and their phenomic and genomic characterization uncovers novel biology.</title>
        <authorList>
            <person name="Wiegand S."/>
            <person name="Jogler M."/>
            <person name="Boedeker C."/>
            <person name="Pinto D."/>
            <person name="Vollmers J."/>
            <person name="Rivas-Marin E."/>
            <person name="Kohn T."/>
            <person name="Peeters S.H."/>
            <person name="Heuer A."/>
            <person name="Rast P."/>
            <person name="Oberbeckmann S."/>
            <person name="Bunk B."/>
            <person name="Jeske O."/>
            <person name="Meyerdierks A."/>
            <person name="Storesund J.E."/>
            <person name="Kallscheuer N."/>
            <person name="Luecker S."/>
            <person name="Lage O.M."/>
            <person name="Pohl T."/>
            <person name="Merkel B.J."/>
            <person name="Hornburger P."/>
            <person name="Mueller R.-W."/>
            <person name="Bruemmer F."/>
            <person name="Labrenz M."/>
            <person name="Spormann A.M."/>
            <person name="Op den Camp H."/>
            <person name="Overmann J."/>
            <person name="Amann R."/>
            <person name="Jetten M.S.M."/>
            <person name="Mascher T."/>
            <person name="Medema M.H."/>
            <person name="Devos D.P."/>
            <person name="Kaster A.-K."/>
            <person name="Ovreas L."/>
            <person name="Rohde M."/>
            <person name="Galperin M.Y."/>
            <person name="Jogler C."/>
        </authorList>
    </citation>
    <scope>NUCLEOTIDE SEQUENCE [LARGE SCALE GENOMIC DNA]</scope>
    <source>
        <strain evidence="2 3">Pan181</strain>
    </source>
</reference>
<dbReference type="PROSITE" id="PS51257">
    <property type="entry name" value="PROKAR_LIPOPROTEIN"/>
    <property type="match status" value="1"/>
</dbReference>
<name>A0A518ASE5_9BACT</name>
<evidence type="ECO:0000256" key="1">
    <source>
        <dbReference type="SAM" id="SignalP"/>
    </source>
</evidence>
<keyword evidence="1" id="KW-0732">Signal</keyword>
<evidence type="ECO:0000313" key="2">
    <source>
        <dbReference type="EMBL" id="QDU57607.1"/>
    </source>
</evidence>
<dbReference type="KEGG" id="amuc:Pan181_38250"/>
<evidence type="ECO:0000313" key="3">
    <source>
        <dbReference type="Proteomes" id="UP000315750"/>
    </source>
</evidence>
<dbReference type="AlphaFoldDB" id="A0A518ASE5"/>
<keyword evidence="3" id="KW-1185">Reference proteome</keyword>
<dbReference type="Proteomes" id="UP000315750">
    <property type="component" value="Chromosome"/>
</dbReference>
<proteinExistence type="predicted"/>
<dbReference type="OrthoDB" id="287681at2"/>
<organism evidence="2 3">
    <name type="scientific">Aeoliella mucimassa</name>
    <dbReference type="NCBI Taxonomy" id="2527972"/>
    <lineage>
        <taxon>Bacteria</taxon>
        <taxon>Pseudomonadati</taxon>
        <taxon>Planctomycetota</taxon>
        <taxon>Planctomycetia</taxon>
        <taxon>Pirellulales</taxon>
        <taxon>Lacipirellulaceae</taxon>
        <taxon>Aeoliella</taxon>
    </lineage>
</organism>
<dbReference type="RefSeq" id="WP_145248876.1">
    <property type="nucleotide sequence ID" value="NZ_CP036278.1"/>
</dbReference>
<sequence length="127" mass="13097" precursor="true">MNIRFCLLLLGVSLVASGCGGTPSISGTVQYEGTPVANGNITFTSVDGSGTPVASPIKDGKYNIEEATVGEKKVSISGYEIPEIPPGSTEPVETIDTVPYNAVGNMQTVEVKSGSQVMDFNLTAPAN</sequence>
<feature type="chain" id="PRO_5022244322" description="Carboxypeptidase regulatory-like domain-containing protein" evidence="1">
    <location>
        <begin position="19"/>
        <end position="127"/>
    </location>
</feature>
<feature type="signal peptide" evidence="1">
    <location>
        <begin position="1"/>
        <end position="18"/>
    </location>
</feature>
<protein>
    <recommendedName>
        <fullName evidence="4">Carboxypeptidase regulatory-like domain-containing protein</fullName>
    </recommendedName>
</protein>
<dbReference type="EMBL" id="CP036278">
    <property type="protein sequence ID" value="QDU57607.1"/>
    <property type="molecule type" value="Genomic_DNA"/>
</dbReference>